<dbReference type="AlphaFoldDB" id="A0A1G5PXL4"/>
<proteinExistence type="predicted"/>
<keyword evidence="1" id="KW-0812">Transmembrane</keyword>
<evidence type="ECO:0000256" key="1">
    <source>
        <dbReference type="SAM" id="Phobius"/>
    </source>
</evidence>
<keyword evidence="1" id="KW-1133">Transmembrane helix</keyword>
<gene>
    <name evidence="2" type="ORF">SAMN04488118_102191</name>
</gene>
<evidence type="ECO:0000313" key="3">
    <source>
        <dbReference type="Proteomes" id="UP000198767"/>
    </source>
</evidence>
<keyword evidence="1" id="KW-0472">Membrane</keyword>
<dbReference type="EMBL" id="FMWG01000002">
    <property type="protein sequence ID" value="SCZ53789.1"/>
    <property type="molecule type" value="Genomic_DNA"/>
</dbReference>
<accession>A0A1G5PXL4</accession>
<keyword evidence="3" id="KW-1185">Reference proteome</keyword>
<organism evidence="2 3">
    <name type="scientific">Epibacterium ulvae</name>
    <dbReference type="NCBI Taxonomy" id="1156985"/>
    <lineage>
        <taxon>Bacteria</taxon>
        <taxon>Pseudomonadati</taxon>
        <taxon>Pseudomonadota</taxon>
        <taxon>Alphaproteobacteria</taxon>
        <taxon>Rhodobacterales</taxon>
        <taxon>Roseobacteraceae</taxon>
        <taxon>Epibacterium</taxon>
    </lineage>
</organism>
<dbReference type="Proteomes" id="UP000198767">
    <property type="component" value="Unassembled WGS sequence"/>
</dbReference>
<dbReference type="STRING" id="1156985.SAMN04488118_102191"/>
<name>A0A1G5PXL4_9RHOB</name>
<evidence type="ECO:0000313" key="2">
    <source>
        <dbReference type="EMBL" id="SCZ53789.1"/>
    </source>
</evidence>
<protein>
    <submittedName>
        <fullName evidence="2">Uncharacterized protein</fullName>
    </submittedName>
</protein>
<feature type="transmembrane region" description="Helical" evidence="1">
    <location>
        <begin position="36"/>
        <end position="58"/>
    </location>
</feature>
<sequence>MSRGLAVPFLAVFVSATYHFHSILLALIQPLTGLFLLVYLHSLLLLNFLRLDSFLFIAW</sequence>
<reference evidence="2 3" key="1">
    <citation type="submission" date="2016-10" db="EMBL/GenBank/DDBJ databases">
        <authorList>
            <person name="de Groot N.N."/>
        </authorList>
    </citation>
    <scope>NUCLEOTIDE SEQUENCE [LARGE SCALE GENOMIC DNA]</scope>
    <source>
        <strain evidence="2 3">U95</strain>
    </source>
</reference>